<reference evidence="2" key="1">
    <citation type="journal article" date="2023" name="G3 (Bethesda)">
        <title>Genome assembly and association tests identify interacting loci associated with vigor, precocity, and sex in interspecific pistachio rootstocks.</title>
        <authorList>
            <person name="Palmer W."/>
            <person name="Jacygrad E."/>
            <person name="Sagayaradj S."/>
            <person name="Cavanaugh K."/>
            <person name="Han R."/>
            <person name="Bertier L."/>
            <person name="Beede B."/>
            <person name="Kafkas S."/>
            <person name="Golino D."/>
            <person name="Preece J."/>
            <person name="Michelmore R."/>
        </authorList>
    </citation>
    <scope>NUCLEOTIDE SEQUENCE [LARGE SCALE GENOMIC DNA]</scope>
</reference>
<keyword evidence="2" id="KW-1185">Reference proteome</keyword>
<dbReference type="EMBL" id="CM047740">
    <property type="protein sequence ID" value="KAJ0041379.1"/>
    <property type="molecule type" value="Genomic_DNA"/>
</dbReference>
<evidence type="ECO:0000313" key="1">
    <source>
        <dbReference type="EMBL" id="KAJ0041379.1"/>
    </source>
</evidence>
<organism evidence="1 2">
    <name type="scientific">Pistacia integerrima</name>
    <dbReference type="NCBI Taxonomy" id="434235"/>
    <lineage>
        <taxon>Eukaryota</taxon>
        <taxon>Viridiplantae</taxon>
        <taxon>Streptophyta</taxon>
        <taxon>Embryophyta</taxon>
        <taxon>Tracheophyta</taxon>
        <taxon>Spermatophyta</taxon>
        <taxon>Magnoliopsida</taxon>
        <taxon>eudicotyledons</taxon>
        <taxon>Gunneridae</taxon>
        <taxon>Pentapetalae</taxon>
        <taxon>rosids</taxon>
        <taxon>malvids</taxon>
        <taxon>Sapindales</taxon>
        <taxon>Anacardiaceae</taxon>
        <taxon>Pistacia</taxon>
    </lineage>
</organism>
<gene>
    <name evidence="1" type="ORF">Pint_28612</name>
</gene>
<proteinExistence type="predicted"/>
<name>A0ACC0YUY1_9ROSI</name>
<sequence length="109" mass="12681">MDTDEEDCPIRLIVFKLDEQRREWLPLRNELRDRALFVGEDCTFSVSTKDFAGVKPNCVYFADDEFYRVNRHHPGVNTGLFDLETQIAAPLGAFPGYSKLFWPPPTWLK</sequence>
<comment type="caution">
    <text evidence="1">The sequence shown here is derived from an EMBL/GenBank/DDBJ whole genome shotgun (WGS) entry which is preliminary data.</text>
</comment>
<evidence type="ECO:0000313" key="2">
    <source>
        <dbReference type="Proteomes" id="UP001163603"/>
    </source>
</evidence>
<dbReference type="Proteomes" id="UP001163603">
    <property type="component" value="Chromosome 5"/>
</dbReference>
<protein>
    <submittedName>
        <fullName evidence="1">Uncharacterized protein</fullName>
    </submittedName>
</protein>
<accession>A0ACC0YUY1</accession>